<evidence type="ECO:0000313" key="3">
    <source>
        <dbReference type="Proteomes" id="UP000275267"/>
    </source>
</evidence>
<protein>
    <recommendedName>
        <fullName evidence="1">DUF1618 domain-containing protein</fullName>
    </recommendedName>
</protein>
<accession>A0A3L6SK57</accession>
<sequence length="275" mass="30768">MAVAYHKPALTEVPAPEAKLDWAMFDRRVMLGQFPFSSTDAFSKTSNDRVVVSADGDLLLIQMVVAVPGESPSYFPDNFFVYEASPEAPQLYALPTLGDDWFGRCQPTGIFHRGGNDFFAANLQTLVGEDREEVAELFRYSSRSKEWKLFHLQCPQDPVNGFYPTCWHTNTVFCHGGYMCWVDYHQGIVYADVSADDIDLQFVPLPGIESRRAMSCDDRGLAEMFRTVAVNKGRIWFIDIDDGRFQIGGVSEGLISLWTLKTLGVEVGEGAQLPP</sequence>
<evidence type="ECO:0000313" key="2">
    <source>
        <dbReference type="EMBL" id="RLN23001.1"/>
    </source>
</evidence>
<dbReference type="PANTHER" id="PTHR33074:SF99">
    <property type="entry name" value="DUF1618 DOMAIN-CONTAINING PROTEIN"/>
    <property type="match status" value="1"/>
</dbReference>
<name>A0A3L6SK57_PANMI</name>
<dbReference type="InterPro" id="IPR011676">
    <property type="entry name" value="DUF1618"/>
</dbReference>
<keyword evidence="3" id="KW-1185">Reference proteome</keyword>
<gene>
    <name evidence="2" type="ORF">C2845_PM07G15270</name>
</gene>
<dbReference type="EMBL" id="PQIB02000004">
    <property type="protein sequence ID" value="RLN23001.1"/>
    <property type="molecule type" value="Genomic_DNA"/>
</dbReference>
<evidence type="ECO:0000259" key="1">
    <source>
        <dbReference type="Pfam" id="PF07762"/>
    </source>
</evidence>
<dbReference type="Proteomes" id="UP000275267">
    <property type="component" value="Unassembled WGS sequence"/>
</dbReference>
<comment type="caution">
    <text evidence="2">The sequence shown here is derived from an EMBL/GenBank/DDBJ whole genome shotgun (WGS) entry which is preliminary data.</text>
</comment>
<dbReference type="AlphaFoldDB" id="A0A3L6SK57"/>
<feature type="domain" description="DUF1618" evidence="1">
    <location>
        <begin position="181"/>
        <end position="261"/>
    </location>
</feature>
<dbReference type="Pfam" id="PF07762">
    <property type="entry name" value="DUF1618"/>
    <property type="match status" value="1"/>
</dbReference>
<dbReference type="PANTHER" id="PTHR33074">
    <property type="entry name" value="EXPRESSED PROTEIN-RELATED"/>
    <property type="match status" value="1"/>
</dbReference>
<organism evidence="2 3">
    <name type="scientific">Panicum miliaceum</name>
    <name type="common">Proso millet</name>
    <name type="synonym">Broomcorn millet</name>
    <dbReference type="NCBI Taxonomy" id="4540"/>
    <lineage>
        <taxon>Eukaryota</taxon>
        <taxon>Viridiplantae</taxon>
        <taxon>Streptophyta</taxon>
        <taxon>Embryophyta</taxon>
        <taxon>Tracheophyta</taxon>
        <taxon>Spermatophyta</taxon>
        <taxon>Magnoliopsida</taxon>
        <taxon>Liliopsida</taxon>
        <taxon>Poales</taxon>
        <taxon>Poaceae</taxon>
        <taxon>PACMAD clade</taxon>
        <taxon>Panicoideae</taxon>
        <taxon>Panicodae</taxon>
        <taxon>Paniceae</taxon>
        <taxon>Panicinae</taxon>
        <taxon>Panicum</taxon>
        <taxon>Panicum sect. Panicum</taxon>
    </lineage>
</organism>
<proteinExistence type="predicted"/>
<reference evidence="3" key="1">
    <citation type="journal article" date="2019" name="Nat. Commun.">
        <title>The genome of broomcorn millet.</title>
        <authorList>
            <person name="Zou C."/>
            <person name="Miki D."/>
            <person name="Li D."/>
            <person name="Tang Q."/>
            <person name="Xiao L."/>
            <person name="Rajput S."/>
            <person name="Deng P."/>
            <person name="Jia W."/>
            <person name="Huang R."/>
            <person name="Zhang M."/>
            <person name="Sun Y."/>
            <person name="Hu J."/>
            <person name="Fu X."/>
            <person name="Schnable P.S."/>
            <person name="Li F."/>
            <person name="Zhang H."/>
            <person name="Feng B."/>
            <person name="Zhu X."/>
            <person name="Liu R."/>
            <person name="Schnable J.C."/>
            <person name="Zhu J.-K."/>
            <person name="Zhang H."/>
        </authorList>
    </citation>
    <scope>NUCLEOTIDE SEQUENCE [LARGE SCALE GENOMIC DNA]</scope>
</reference>